<feature type="binding site" evidence="10">
    <location>
        <begin position="244"/>
        <end position="248"/>
    </location>
    <ligand>
        <name>substrate</name>
    </ligand>
</feature>
<dbReference type="Pfam" id="PF17820">
    <property type="entry name" value="PDZ_6"/>
    <property type="match status" value="1"/>
</dbReference>
<feature type="active site" description="Charge relay system" evidence="9">
    <location>
        <position position="123"/>
    </location>
</feature>
<evidence type="ECO:0000256" key="7">
    <source>
        <dbReference type="ARBA" id="ARBA00022801"/>
    </source>
</evidence>
<dbReference type="InterPro" id="IPR041489">
    <property type="entry name" value="PDZ_6"/>
</dbReference>
<dbReference type="GO" id="GO:0006508">
    <property type="term" value="P:proteolysis"/>
    <property type="evidence" value="ECO:0007669"/>
    <property type="project" value="UniProtKB-KW"/>
</dbReference>
<dbReference type="Proteomes" id="UP000811899">
    <property type="component" value="Unassembled WGS sequence"/>
</dbReference>
<feature type="active site" description="Charge relay system" evidence="9">
    <location>
        <position position="228"/>
    </location>
</feature>
<protein>
    <submittedName>
        <fullName evidence="13">DegQ family serine endoprotease</fullName>
    </submittedName>
</protein>
<gene>
    <name evidence="13" type="ORF">KI809_13020</name>
</gene>
<evidence type="ECO:0000259" key="12">
    <source>
        <dbReference type="PROSITE" id="PS50106"/>
    </source>
</evidence>
<dbReference type="InterPro" id="IPR051201">
    <property type="entry name" value="Chloro_Bact_Ser_Proteases"/>
</dbReference>
<comment type="similarity">
    <text evidence="2">Belongs to the peptidase S1C family.</text>
</comment>
<dbReference type="PRINTS" id="PR00834">
    <property type="entry name" value="PROTEASES2C"/>
</dbReference>
<feature type="chain" id="PRO_5044003079" evidence="11">
    <location>
        <begin position="23"/>
        <end position="475"/>
    </location>
</feature>
<evidence type="ECO:0000256" key="2">
    <source>
        <dbReference type="ARBA" id="ARBA00010541"/>
    </source>
</evidence>
<evidence type="ECO:0000256" key="1">
    <source>
        <dbReference type="ARBA" id="ARBA00004418"/>
    </source>
</evidence>
<dbReference type="Pfam" id="PF13365">
    <property type="entry name" value="Trypsin_2"/>
    <property type="match status" value="1"/>
</dbReference>
<proteinExistence type="inferred from homology"/>
<name>A0AAW4L4Z0_9BACT</name>
<evidence type="ECO:0000256" key="4">
    <source>
        <dbReference type="ARBA" id="ARBA00022729"/>
    </source>
</evidence>
<evidence type="ECO:0000256" key="3">
    <source>
        <dbReference type="ARBA" id="ARBA00022670"/>
    </source>
</evidence>
<feature type="domain" description="PDZ" evidence="12">
    <location>
        <begin position="269"/>
        <end position="360"/>
    </location>
</feature>
<reference evidence="13 14" key="1">
    <citation type="submission" date="2021-05" db="EMBL/GenBank/DDBJ databases">
        <title>The draft genome of Geobacter pelophilus DSM 12255.</title>
        <authorList>
            <person name="Xu Z."/>
            <person name="Masuda Y."/>
            <person name="Itoh H."/>
            <person name="Senoo K."/>
        </authorList>
    </citation>
    <scope>NUCLEOTIDE SEQUENCE [LARGE SCALE GENOMIC DNA]</scope>
    <source>
        <strain evidence="13 14">DSM 12255</strain>
    </source>
</reference>
<dbReference type="SMART" id="SM00228">
    <property type="entry name" value="PDZ"/>
    <property type="match status" value="2"/>
</dbReference>
<feature type="binding site" evidence="10">
    <location>
        <position position="123"/>
    </location>
    <ligand>
        <name>substrate</name>
    </ligand>
</feature>
<dbReference type="SUPFAM" id="SSF50156">
    <property type="entry name" value="PDZ domain-like"/>
    <property type="match status" value="2"/>
</dbReference>
<evidence type="ECO:0000256" key="8">
    <source>
        <dbReference type="ARBA" id="ARBA00022825"/>
    </source>
</evidence>
<feature type="signal peptide" evidence="11">
    <location>
        <begin position="1"/>
        <end position="22"/>
    </location>
</feature>
<keyword evidence="3" id="KW-0645">Protease</keyword>
<dbReference type="InterPro" id="IPR009003">
    <property type="entry name" value="Peptidase_S1_PA"/>
</dbReference>
<keyword evidence="5" id="KW-0677">Repeat</keyword>
<sequence length="475" mass="50532">MKLRVIVLASILALLAVPGCNKKEAATPFTESTRPQDAPVKDVPKDIIVSQQAFMAVAKTVTPSVVNISTVTKKRVIQPFFEFSPFFDDFFGGGQPRPRYRKESSLGSGFIINKEGYIITNDHVVKNADTIQVKLSNDKVYSAKIVGEDPKTDIAVIKLIGASDLPVSVLGDSDKLQVGQWAIAIGNPFGLDRTVTVGVISATGRSNMGIETYEDFIQTDASINPGNSGGPLLNVYGEVVGINTAIVAAGQGIGFAIPINMAKNVVNHLIKKGSVPRGWLGVSIQPVSDDIARSFGLNKTTGALVAEVMSGGPAEKAGIRQGDIITKVAGKEIKNPKQLQLAVAEIPIGQKTEIEVYREGKSLKITLTVASSDSAEASAAHSAEPAAGWFGLYVDEIPRNMRSSGVKGVIVTEVDPEGPAAESMQPGDLIVSVNQRRVANLDEYGKAMREAEKRGSVALLVKRGNASIYVVLRLR</sequence>
<feature type="active site" description="Charge relay system" evidence="9">
    <location>
        <position position="153"/>
    </location>
</feature>
<dbReference type="Pfam" id="PF13180">
    <property type="entry name" value="PDZ_2"/>
    <property type="match status" value="1"/>
</dbReference>
<feature type="binding site" evidence="10">
    <location>
        <begin position="226"/>
        <end position="228"/>
    </location>
    <ligand>
        <name>substrate</name>
    </ligand>
</feature>
<evidence type="ECO:0000256" key="9">
    <source>
        <dbReference type="PIRSR" id="PIRSR611782-1"/>
    </source>
</evidence>
<evidence type="ECO:0000313" key="13">
    <source>
        <dbReference type="EMBL" id="MBT0665222.1"/>
    </source>
</evidence>
<evidence type="ECO:0000256" key="11">
    <source>
        <dbReference type="SAM" id="SignalP"/>
    </source>
</evidence>
<keyword evidence="4 11" id="KW-0732">Signal</keyword>
<comment type="caution">
    <text evidence="13">The sequence shown here is derived from an EMBL/GenBank/DDBJ whole genome shotgun (WGS) entry which is preliminary data.</text>
</comment>
<accession>A0AAW4L4Z0</accession>
<dbReference type="PANTHER" id="PTHR43343:SF3">
    <property type="entry name" value="PROTEASE DO-LIKE 8, CHLOROPLASTIC"/>
    <property type="match status" value="1"/>
</dbReference>
<keyword evidence="7" id="KW-0378">Hydrolase</keyword>
<dbReference type="Gene3D" id="2.30.42.10">
    <property type="match status" value="2"/>
</dbReference>
<dbReference type="NCBIfam" id="TIGR02037">
    <property type="entry name" value="degP_htrA_DO"/>
    <property type="match status" value="1"/>
</dbReference>
<dbReference type="RefSeq" id="WP_214171996.1">
    <property type="nucleotide sequence ID" value="NZ_JAHCVJ010000005.1"/>
</dbReference>
<dbReference type="InterPro" id="IPR011782">
    <property type="entry name" value="Pept_S1C_Do"/>
</dbReference>
<dbReference type="GO" id="GO:0042597">
    <property type="term" value="C:periplasmic space"/>
    <property type="evidence" value="ECO:0007669"/>
    <property type="project" value="UniProtKB-SubCell"/>
</dbReference>
<dbReference type="Gene3D" id="2.40.10.120">
    <property type="match status" value="1"/>
</dbReference>
<dbReference type="FunFam" id="2.40.10.10:FF:000001">
    <property type="entry name" value="Periplasmic serine protease DegS"/>
    <property type="match status" value="1"/>
</dbReference>
<dbReference type="InterPro" id="IPR036034">
    <property type="entry name" value="PDZ_sf"/>
</dbReference>
<dbReference type="EMBL" id="JAHCVJ010000005">
    <property type="protein sequence ID" value="MBT0665222.1"/>
    <property type="molecule type" value="Genomic_DNA"/>
</dbReference>
<keyword evidence="6" id="KW-0574">Periplasm</keyword>
<keyword evidence="14" id="KW-1185">Reference proteome</keyword>
<organism evidence="13 14">
    <name type="scientific">Geoanaerobacter pelophilus</name>
    <dbReference type="NCBI Taxonomy" id="60036"/>
    <lineage>
        <taxon>Bacteria</taxon>
        <taxon>Pseudomonadati</taxon>
        <taxon>Thermodesulfobacteriota</taxon>
        <taxon>Desulfuromonadia</taxon>
        <taxon>Geobacterales</taxon>
        <taxon>Geobacteraceae</taxon>
        <taxon>Geoanaerobacter</taxon>
    </lineage>
</organism>
<dbReference type="SUPFAM" id="SSF50494">
    <property type="entry name" value="Trypsin-like serine proteases"/>
    <property type="match status" value="1"/>
</dbReference>
<dbReference type="PROSITE" id="PS50106">
    <property type="entry name" value="PDZ"/>
    <property type="match status" value="2"/>
</dbReference>
<dbReference type="CDD" id="cd10839">
    <property type="entry name" value="cpPDZ1_DegP-like"/>
    <property type="match status" value="1"/>
</dbReference>
<dbReference type="InterPro" id="IPR001940">
    <property type="entry name" value="Peptidase_S1C"/>
</dbReference>
<evidence type="ECO:0000256" key="6">
    <source>
        <dbReference type="ARBA" id="ARBA00022764"/>
    </source>
</evidence>
<dbReference type="InterPro" id="IPR001478">
    <property type="entry name" value="PDZ"/>
</dbReference>
<comment type="subcellular location">
    <subcellularLocation>
        <location evidence="1">Periplasm</location>
    </subcellularLocation>
</comment>
<feature type="binding site" evidence="10">
    <location>
        <position position="153"/>
    </location>
    <ligand>
        <name>substrate</name>
    </ligand>
</feature>
<dbReference type="AlphaFoldDB" id="A0AAW4L4Z0"/>
<dbReference type="GO" id="GO:0004252">
    <property type="term" value="F:serine-type endopeptidase activity"/>
    <property type="evidence" value="ECO:0007669"/>
    <property type="project" value="InterPro"/>
</dbReference>
<keyword evidence="8" id="KW-0720">Serine protease</keyword>
<feature type="domain" description="PDZ" evidence="12">
    <location>
        <begin position="366"/>
        <end position="463"/>
    </location>
</feature>
<evidence type="ECO:0000256" key="10">
    <source>
        <dbReference type="PIRSR" id="PIRSR611782-2"/>
    </source>
</evidence>
<evidence type="ECO:0000256" key="5">
    <source>
        <dbReference type="ARBA" id="ARBA00022737"/>
    </source>
</evidence>
<evidence type="ECO:0000313" key="14">
    <source>
        <dbReference type="Proteomes" id="UP000811899"/>
    </source>
</evidence>
<dbReference type="PANTHER" id="PTHR43343">
    <property type="entry name" value="PEPTIDASE S12"/>
    <property type="match status" value="1"/>
</dbReference>